<evidence type="ECO:0000259" key="4">
    <source>
        <dbReference type="Pfam" id="PF26245"/>
    </source>
</evidence>
<accession>A0A0X8HVN4</accession>
<gene>
    <name evidence="5" type="ORF">AW171_hschr74294</name>
</gene>
<dbReference type="PIRSF" id="PIRSF005250">
    <property type="entry name" value="UCP005250"/>
    <property type="match status" value="1"/>
</dbReference>
<dbReference type="GO" id="GO:0005737">
    <property type="term" value="C:cytoplasm"/>
    <property type="evidence" value="ECO:0007669"/>
    <property type="project" value="TreeGrafter"/>
</dbReference>
<evidence type="ECO:0000256" key="1">
    <source>
        <dbReference type="SAM" id="MobiDB-lite"/>
    </source>
</evidence>
<dbReference type="EMBL" id="CP014247">
    <property type="protein sequence ID" value="AMD22268.1"/>
    <property type="molecule type" value="Genomic_DNA"/>
</dbReference>
<dbReference type="SUPFAM" id="SSF48371">
    <property type="entry name" value="ARM repeat"/>
    <property type="match status" value="1"/>
</dbReference>
<proteinExistence type="predicted"/>
<dbReference type="GeneID" id="28725613"/>
<dbReference type="AlphaFoldDB" id="A0A0X8HVN4"/>
<organism evidence="5 6">
    <name type="scientific">Eremothecium sinecaudum</name>
    <dbReference type="NCBI Taxonomy" id="45286"/>
    <lineage>
        <taxon>Eukaryota</taxon>
        <taxon>Fungi</taxon>
        <taxon>Dikarya</taxon>
        <taxon>Ascomycota</taxon>
        <taxon>Saccharomycotina</taxon>
        <taxon>Saccharomycetes</taxon>
        <taxon>Saccharomycetales</taxon>
        <taxon>Saccharomycetaceae</taxon>
        <taxon>Eremothecium</taxon>
    </lineage>
</organism>
<dbReference type="InterPro" id="IPR059075">
    <property type="entry name" value="TPR_TTI1_2nd_yeast"/>
</dbReference>
<feature type="compositionally biased region" description="Basic and acidic residues" evidence="1">
    <location>
        <begin position="834"/>
        <end position="846"/>
    </location>
</feature>
<dbReference type="InterPro" id="IPR057566">
    <property type="entry name" value="TPR_TTI1_N"/>
</dbReference>
<evidence type="ECO:0000259" key="2">
    <source>
        <dbReference type="Pfam" id="PF24173"/>
    </source>
</evidence>
<dbReference type="PANTHER" id="PTHR18460:SF3">
    <property type="entry name" value="TELO2-INTERACTING PROTEIN 1 HOMOLOG"/>
    <property type="match status" value="1"/>
</dbReference>
<dbReference type="InterPro" id="IPR049362">
    <property type="entry name" value="TTI1_rpt"/>
</dbReference>
<dbReference type="Pfam" id="PF26245">
    <property type="entry name" value="TPR_TTI1_2nd_yeast"/>
    <property type="match status" value="1"/>
</dbReference>
<dbReference type="RefSeq" id="XP_017989264.1">
    <property type="nucleotide sequence ID" value="XM_018133573.1"/>
</dbReference>
<dbReference type="InterPro" id="IPR057567">
    <property type="entry name" value="TPR_TTI1_C"/>
</dbReference>
<feature type="compositionally biased region" description="Basic and acidic residues" evidence="1">
    <location>
        <begin position="799"/>
        <end position="812"/>
    </location>
</feature>
<dbReference type="Pfam" id="PF21547">
    <property type="entry name" value="TTI1"/>
    <property type="match status" value="1"/>
</dbReference>
<feature type="domain" description="TTI1 N-terminal TPR" evidence="2">
    <location>
        <begin position="9"/>
        <end position="363"/>
    </location>
</feature>
<keyword evidence="6" id="KW-1185">Reference proteome</keyword>
<dbReference type="Pfam" id="PF24173">
    <property type="entry name" value="TPR_TTI1_N"/>
    <property type="match status" value="1"/>
</dbReference>
<feature type="compositionally biased region" description="Acidic residues" evidence="1">
    <location>
        <begin position="813"/>
        <end position="827"/>
    </location>
</feature>
<dbReference type="Pfam" id="PF24181">
    <property type="entry name" value="TPR_TTI1_C"/>
    <property type="match status" value="1"/>
</dbReference>
<dbReference type="InterPro" id="IPR016024">
    <property type="entry name" value="ARM-type_fold"/>
</dbReference>
<dbReference type="OrthoDB" id="6781668at2759"/>
<protein>
    <submittedName>
        <fullName evidence="5">HGL072Wp</fullName>
    </submittedName>
</protein>
<reference evidence="5 6" key="1">
    <citation type="submission" date="2016-01" db="EMBL/GenBank/DDBJ databases">
        <title>Genome sequence of the yeast Holleya sinecauda.</title>
        <authorList>
            <person name="Dietrich F.S."/>
        </authorList>
    </citation>
    <scope>NUCLEOTIDE SEQUENCE [LARGE SCALE GENOMIC DNA]</scope>
    <source>
        <strain evidence="5 6">ATCC 58844</strain>
    </source>
</reference>
<evidence type="ECO:0000259" key="3">
    <source>
        <dbReference type="Pfam" id="PF24181"/>
    </source>
</evidence>
<feature type="domain" description="TTI1 C-terminal TPR" evidence="3">
    <location>
        <begin position="794"/>
        <end position="946"/>
    </location>
</feature>
<dbReference type="Proteomes" id="UP000243052">
    <property type="component" value="Chromosome vii"/>
</dbReference>
<feature type="domain" description="TEL2-interacting protein 1 second TPR" evidence="4">
    <location>
        <begin position="385"/>
        <end position="624"/>
    </location>
</feature>
<dbReference type="STRING" id="45286.A0A0X8HVN4"/>
<dbReference type="PANTHER" id="PTHR18460">
    <property type="entry name" value="TEL2 INTERACTING PROTEIN 1 TTI1 FAMILY MEMBER"/>
    <property type="match status" value="1"/>
</dbReference>
<sequence>MSSNDSIAFKRLRPSCVAVSRNAFLPHSSFNPDSTELLSSLEELNKELKECHKDFGELSVPIADYVFVPLAAVLKQESLGDTNTREVLRSIALLVRICWSRPGAFPLEKARQLSLISTYLISSDKENSRLLLKTGDFKATGIDTLAALVHALSIQRSSGIYHFFEQKENLPQFGHMVTILLDLLLDESLEHELKLVVISILRELYASVVADGEILSFVLPGNISSLSKLLAKPGLVVNYKLVCAILDLLAELLSLVYNDADLQISSVKINSITDIVLYNEQGSLRKDHAGYAREVRKKCPHRDNKWLKGTSGQVKRALDMVLPKLLRRNNPQIKQKLIEFAQSLLKNCGEALYQCQELLVTLVLSSDENESQITDASLHRFESTIEALLIGNLSGFDSIIQRNDYTTLETMRRAILAKASVGPLEVAFINNMLGNFHESLNGYITQATMRLGQVKIKEQSSQLIVTSYAFQDDEELQTQQLLPALDKLFERSLSRLITAIGSRCATEALDALVDSLLSSHDDDNSIMLAVWISSRLIEGYATNVTGLYSAEQYLVIETEVSEHGLQCVYSLLEQCQQLLNISTTKISSDTALPKSNETMAILSLNGILTSIRTLGEAFKEELIDYLYPIVDCLASPSENIRTTAQSVITELSNIMYGGSIENLLLDNVDYITDCIAIRLDNCVIDRVSTILGVICKLAGYEIVTQFQDILEKMFRMLDFYHGYDDLCLEFFQLFEVIVDEMKRKYFASNDSNLPLTNHHITRSSFKPWGMDNIEQVITLLDTKNFQTDVNDTVGEDEEHITPEEYFRQRMERDSDDEDDNEDDEAFEDGCSSASKEKVINTPKEDEWNSPISRKSYLILLQILVYGDRLLTHPSRQLKVQILKVTKKIIPMLATQYNSMLPKIARMWDLIVAQCISDDYSTAKEAFRVIDVMIEYSGDFLTKRFSDLWETLKEKSQFIDAKSYSSTPKDLLSRTSMVSIEKKALNPIQEVRLSMCKALITGASTCELHLPDEKLSEMLNYMNYYNIIPYLDPSHTLSAHCIDILYSI</sequence>
<evidence type="ECO:0000313" key="6">
    <source>
        <dbReference type="Proteomes" id="UP000243052"/>
    </source>
</evidence>
<dbReference type="InterPro" id="IPR016441">
    <property type="entry name" value="Tti1"/>
</dbReference>
<dbReference type="InterPro" id="IPR052587">
    <property type="entry name" value="TELO2-interacting_protein_1"/>
</dbReference>
<evidence type="ECO:0000313" key="5">
    <source>
        <dbReference type="EMBL" id="AMD22268.1"/>
    </source>
</evidence>
<feature type="region of interest" description="Disordered" evidence="1">
    <location>
        <begin position="794"/>
        <end position="846"/>
    </location>
</feature>
<name>A0A0X8HVN4_9SACH</name>